<accession>A0A0F7UJP5</accession>
<organism evidence="5">
    <name type="scientific">Neospora caninum (strain Liverpool)</name>
    <dbReference type="NCBI Taxonomy" id="572307"/>
    <lineage>
        <taxon>Eukaryota</taxon>
        <taxon>Sar</taxon>
        <taxon>Alveolata</taxon>
        <taxon>Apicomplexa</taxon>
        <taxon>Conoidasida</taxon>
        <taxon>Coccidia</taxon>
        <taxon>Eucoccidiorida</taxon>
        <taxon>Eimeriorina</taxon>
        <taxon>Sarcocystidae</taxon>
        <taxon>Neospora</taxon>
    </lineage>
</organism>
<evidence type="ECO:0000313" key="5">
    <source>
        <dbReference type="EMBL" id="CEL68337.1"/>
    </source>
</evidence>
<feature type="compositionally biased region" description="Polar residues" evidence="4">
    <location>
        <begin position="135"/>
        <end position="148"/>
    </location>
</feature>
<dbReference type="SUPFAM" id="SSF50978">
    <property type="entry name" value="WD40 repeat-like"/>
    <property type="match status" value="1"/>
</dbReference>
<dbReference type="SMART" id="SM00320">
    <property type="entry name" value="WD40"/>
    <property type="match status" value="2"/>
</dbReference>
<sequence length="664" mass="72179">MSRQRLREPLSCEIRGTAECCVDVSADMSTAAATNVEVPEASAKSRPSLDTVVDGNVQETPATYIFTVSRAKNGQDYGSDSGGCPSTEDADFLPQNRRVKKGPITQEGSDAGLSQGKTGEAESPDIGVGMINNDDPAQSPGTSQSTVAPSCRVSSFHHHCLPQSSCQLQEVEVPVTEQVNNRGVEPVYLQSYSFNQDNTCFVCATSVGFRVFTCAPLSEFMRRELPAWGEGCYEVAGMLFRTNVFALVSRADPKKVKLWDDQKRHFIGEVRARQAVKNICLGREILAVVTEYSIYIYQSEQMRPFNIIHTGANPRGLCIIAAGREREQWIVGCPAVAAGAVRIQTSEGERKSHVFQAHQSALAALSFNDQGTWIATASETGTVIRVFSTLDGQILHELRRGTHSYAISCIALRADGLFLAVASSSPTVHIFKLDHCGNAETRLARTRSTNAEHSQAECSFEECMNASRCPHGNSADSSGDVHSESTYGQSKSGSCIGGTLRHVSEGDGYRGGSSGVPLQQALSVGKELTAVVYDASKEIVHDAIKVSALRGVLPRYFSAVRSFAQFHVPTDQQSIDVRTPGSRIVGPLCAFAGERSNHLYLLHPNGVFYEFRFDPNYGDECTLLTATTWFAPRADFQIQSRFESASLPSELEGGHEGDDWQIVM</sequence>
<dbReference type="EMBL" id="LN714484">
    <property type="protein sequence ID" value="CEL68337.1"/>
    <property type="molecule type" value="Genomic_DNA"/>
</dbReference>
<gene>
    <name evidence="5" type="ORF">BN1204_041070</name>
</gene>
<proteinExistence type="inferred from homology"/>
<comment type="similarity">
    <text evidence="3">Belongs to the WD repeat PROPPIN family.</text>
</comment>
<evidence type="ECO:0000256" key="4">
    <source>
        <dbReference type="SAM" id="MobiDB-lite"/>
    </source>
</evidence>
<evidence type="ECO:0000256" key="2">
    <source>
        <dbReference type="ARBA" id="ARBA00022737"/>
    </source>
</evidence>
<dbReference type="InterPro" id="IPR036322">
    <property type="entry name" value="WD40_repeat_dom_sf"/>
</dbReference>
<dbReference type="GO" id="GO:0005737">
    <property type="term" value="C:cytoplasm"/>
    <property type="evidence" value="ECO:0007669"/>
    <property type="project" value="UniProtKB-ARBA"/>
</dbReference>
<evidence type="ECO:0000256" key="3">
    <source>
        <dbReference type="ARBA" id="ARBA00025740"/>
    </source>
</evidence>
<dbReference type="AlphaFoldDB" id="A0A0F7UJP5"/>
<dbReference type="PANTHER" id="PTHR11227">
    <property type="entry name" value="WD-REPEAT PROTEIN INTERACTING WITH PHOSPHOINOSIDES WIPI -RELATED"/>
    <property type="match status" value="1"/>
</dbReference>
<feature type="region of interest" description="Disordered" evidence="4">
    <location>
        <begin position="75"/>
        <end position="148"/>
    </location>
</feature>
<feature type="region of interest" description="Disordered" evidence="4">
    <location>
        <begin position="471"/>
        <end position="493"/>
    </location>
</feature>
<name>A0A0F7UJP5_NEOCL</name>
<evidence type="ECO:0000256" key="1">
    <source>
        <dbReference type="ARBA" id="ARBA00022574"/>
    </source>
</evidence>
<reference evidence="5" key="1">
    <citation type="journal article" date="2015" name="PLoS ONE">
        <title>Comprehensive Evaluation of Toxoplasma gondii VEG and Neospora caninum LIV Genomes with Tachyzoite Stage Transcriptome and Proteome Defines Novel Transcript Features.</title>
        <authorList>
            <person name="Ramaprasad A."/>
            <person name="Mourier T."/>
            <person name="Naeem R."/>
            <person name="Malas T.B."/>
            <person name="Moussa E."/>
            <person name="Panigrahi A."/>
            <person name="Vermont S.J."/>
            <person name="Otto T.D."/>
            <person name="Wastling J."/>
            <person name="Pain A."/>
        </authorList>
    </citation>
    <scope>NUCLEOTIDE SEQUENCE</scope>
    <source>
        <strain evidence="5">Liverpool</strain>
    </source>
</reference>
<keyword evidence="1" id="KW-0853">WD repeat</keyword>
<feature type="compositionally biased region" description="Polar residues" evidence="4">
    <location>
        <begin position="484"/>
        <end position="493"/>
    </location>
</feature>
<dbReference type="Pfam" id="PF21032">
    <property type="entry name" value="PROPPIN"/>
    <property type="match status" value="1"/>
</dbReference>
<protein>
    <submittedName>
        <fullName evidence="5">WD repeat domain phosphoinositide-interacting protein 3</fullName>
    </submittedName>
</protein>
<dbReference type="Gene3D" id="2.130.10.10">
    <property type="entry name" value="YVTN repeat-like/Quinoprotein amine dehydrogenase"/>
    <property type="match status" value="1"/>
</dbReference>
<dbReference type="InterPro" id="IPR048720">
    <property type="entry name" value="PROPPIN"/>
</dbReference>
<dbReference type="InterPro" id="IPR001680">
    <property type="entry name" value="WD40_rpt"/>
</dbReference>
<keyword evidence="2" id="KW-0677">Repeat</keyword>
<dbReference type="InterPro" id="IPR015943">
    <property type="entry name" value="WD40/YVTN_repeat-like_dom_sf"/>
</dbReference>